<feature type="transmembrane region" description="Helical" evidence="11">
    <location>
        <begin position="249"/>
        <end position="265"/>
    </location>
</feature>
<evidence type="ECO:0000256" key="7">
    <source>
        <dbReference type="ARBA" id="ARBA00022989"/>
    </source>
</evidence>
<feature type="compositionally biased region" description="Polar residues" evidence="10">
    <location>
        <begin position="683"/>
        <end position="692"/>
    </location>
</feature>
<reference evidence="14 15" key="1">
    <citation type="submission" date="2018-11" db="EMBL/GenBank/DDBJ databases">
        <title>Paraburkholderia sp. DHOA04, isolated from soil.</title>
        <authorList>
            <person name="Gao Z.-H."/>
            <person name="Qiu L.-H."/>
            <person name="Fu J.-C."/>
        </authorList>
    </citation>
    <scope>NUCLEOTIDE SEQUENCE [LARGE SCALE GENOMIC DNA]</scope>
    <source>
        <strain evidence="14 15">DHOA04</strain>
    </source>
</reference>
<dbReference type="Pfam" id="PF16327">
    <property type="entry name" value="CcmF_C"/>
    <property type="match status" value="1"/>
</dbReference>
<evidence type="ECO:0000259" key="13">
    <source>
        <dbReference type="Pfam" id="PF16327"/>
    </source>
</evidence>
<dbReference type="PANTHER" id="PTHR43653">
    <property type="entry name" value="CYTOCHROME C ASSEMBLY PROTEIN-RELATED"/>
    <property type="match status" value="1"/>
</dbReference>
<feature type="transmembrane region" description="Helical" evidence="11">
    <location>
        <begin position="352"/>
        <end position="373"/>
    </location>
</feature>
<comment type="subcellular location">
    <subcellularLocation>
        <location evidence="1">Cell inner membrane</location>
        <topology evidence="1">Multi-pass membrane protein</topology>
    </subcellularLocation>
</comment>
<protein>
    <submittedName>
        <fullName evidence="14">Heme lyase CcmF/NrfE family subunit</fullName>
    </submittedName>
</protein>
<feature type="transmembrane region" description="Helical" evidence="11">
    <location>
        <begin position="6"/>
        <end position="30"/>
    </location>
</feature>
<dbReference type="InterPro" id="IPR003567">
    <property type="entry name" value="Cyt_c_biogenesis"/>
</dbReference>
<feature type="transmembrane region" description="Helical" evidence="11">
    <location>
        <begin position="313"/>
        <end position="331"/>
    </location>
</feature>
<feature type="region of interest" description="Disordered" evidence="10">
    <location>
        <begin position="672"/>
        <end position="692"/>
    </location>
</feature>
<feature type="transmembrane region" description="Helical" evidence="11">
    <location>
        <begin position="393"/>
        <end position="413"/>
    </location>
</feature>
<dbReference type="GO" id="GO:0005886">
    <property type="term" value="C:plasma membrane"/>
    <property type="evidence" value="ECO:0007669"/>
    <property type="project" value="UniProtKB-SubCell"/>
</dbReference>
<evidence type="ECO:0000259" key="12">
    <source>
        <dbReference type="Pfam" id="PF01578"/>
    </source>
</evidence>
<keyword evidence="3" id="KW-1003">Cell membrane</keyword>
<feature type="domain" description="Cytochrome c assembly protein" evidence="12">
    <location>
        <begin position="89"/>
        <end position="295"/>
    </location>
</feature>
<feature type="transmembrane region" description="Helical" evidence="11">
    <location>
        <begin position="209"/>
        <end position="229"/>
    </location>
</feature>
<feature type="transmembrane region" description="Helical" evidence="11">
    <location>
        <begin position="615"/>
        <end position="635"/>
    </location>
</feature>
<keyword evidence="8 11" id="KW-0472">Membrane</keyword>
<proteinExistence type="inferred from homology"/>
<evidence type="ECO:0000256" key="5">
    <source>
        <dbReference type="ARBA" id="ARBA00022692"/>
    </source>
</evidence>
<dbReference type="NCBIfam" id="TIGR00353">
    <property type="entry name" value="nrfE"/>
    <property type="match status" value="1"/>
</dbReference>
<comment type="caution">
    <text evidence="14">The sequence shown here is derived from an EMBL/GenBank/DDBJ whole genome shotgun (WGS) entry which is preliminary data.</text>
</comment>
<comment type="similarity">
    <text evidence="2">Belongs to the CcmF/CycK/Ccl1/NrfE/CcsA family.</text>
</comment>
<evidence type="ECO:0000256" key="11">
    <source>
        <dbReference type="SAM" id="Phobius"/>
    </source>
</evidence>
<gene>
    <name evidence="14" type="ORF">D1Y85_20365</name>
</gene>
<feature type="domain" description="Cytochrome c-type biogenesis protein CcmF C-terminal" evidence="13">
    <location>
        <begin position="315"/>
        <end position="637"/>
    </location>
</feature>
<dbReference type="NCBIfam" id="NF007691">
    <property type="entry name" value="PRK10369.1"/>
    <property type="match status" value="1"/>
</dbReference>
<sequence length="692" mass="74919">MIPEIGHFALILALLLALVSSVVPLVGAHYGIDAWTRLAWPVARAQFGFVALAFGCLAWAFVHNDFSVLYVAENSRSTLPAIYRFTAVWGGHEGSLLLWMLWLTLWMVAVTCFGRQLPVEIVARVLAVMSWIASGFLLFMLFTSNPFVRLLPPMLDGRGLNPLLQDPGMVSHPPILYMGYVGFSVAFSFAIAALLSGRLDAAWARWSRPWTVAAWVFLTLGIMLGSGWAYYELGWGGWWFWDPVENASFMPWLAGTALIHSLAVTEKRGGFRRWTVLLAICTFALCLLGTFLVRSGVVTSVHAFAADPARGVFILGFLALLVGGVLLLYAWRAPHIPPGPGFEPVSREALLLSNNVLLVVAAGSVLLGTLYPMALEVLGLDRVSVGPPYFDSVFVPLMAPAVFLMGIGPLARWKSARIPDLAVRLRWAALVSCATAVVLPLVLGNWRPLIGLGILLAAWSVATVAVGVYERVGGQSGPLRARCARIPRATYGMWLAHVGVGVFIVGVTLVKGFEAERDLLMHRGDSVSLGAYRFRFDGTDKVSGPNWQGTRATLTVTKDDAPVATLHPEKRLFNVQDTPMTEAAIDHGVLRDLYVALDQPTPDGGWTLRIQIKPFVRWIWAGCVLMALGGVLAASDRRYRLVPSRWRREAAGALDPSNAVGASVAPVDPAASAASPHTLAVPPSTSASEASQ</sequence>
<feature type="transmembrane region" description="Helical" evidence="11">
    <location>
        <begin position="42"/>
        <end position="62"/>
    </location>
</feature>
<dbReference type="GO" id="GO:0016829">
    <property type="term" value="F:lyase activity"/>
    <property type="evidence" value="ECO:0007669"/>
    <property type="project" value="UniProtKB-KW"/>
</dbReference>
<feature type="transmembrane region" description="Helical" evidence="11">
    <location>
        <begin position="274"/>
        <end position="293"/>
    </location>
</feature>
<dbReference type="PRINTS" id="PR01411">
    <property type="entry name" value="CCMFBIOGNSIS"/>
</dbReference>
<dbReference type="EMBL" id="RQIS01000016">
    <property type="protein sequence ID" value="RQH03634.1"/>
    <property type="molecule type" value="Genomic_DNA"/>
</dbReference>
<dbReference type="PRINTS" id="PR01410">
    <property type="entry name" value="CCBIOGENESIS"/>
</dbReference>
<organism evidence="14 15">
    <name type="scientific">Paraburkholderia dinghuensis</name>
    <dbReference type="NCBI Taxonomy" id="2305225"/>
    <lineage>
        <taxon>Bacteria</taxon>
        <taxon>Pseudomonadati</taxon>
        <taxon>Pseudomonadota</taxon>
        <taxon>Betaproteobacteria</taxon>
        <taxon>Burkholderiales</taxon>
        <taxon>Burkholderiaceae</taxon>
        <taxon>Paraburkholderia</taxon>
    </lineage>
</organism>
<dbReference type="GO" id="GO:0015232">
    <property type="term" value="F:heme transmembrane transporter activity"/>
    <property type="evidence" value="ECO:0007669"/>
    <property type="project" value="InterPro"/>
</dbReference>
<keyword evidence="5 11" id="KW-0812">Transmembrane</keyword>
<feature type="transmembrane region" description="Helical" evidence="11">
    <location>
        <begin position="175"/>
        <end position="197"/>
    </location>
</feature>
<dbReference type="PANTHER" id="PTHR43653:SF1">
    <property type="entry name" value="CYTOCHROME C-TYPE BIOGENESIS PROTEIN CCMF"/>
    <property type="match status" value="1"/>
</dbReference>
<keyword evidence="14" id="KW-0456">Lyase</keyword>
<dbReference type="Proteomes" id="UP000272778">
    <property type="component" value="Unassembled WGS sequence"/>
</dbReference>
<dbReference type="Pfam" id="PF01578">
    <property type="entry name" value="Cytochrom_C_asm"/>
    <property type="match status" value="1"/>
</dbReference>
<feature type="transmembrane region" description="Helical" evidence="11">
    <location>
        <begin position="490"/>
        <end position="510"/>
    </location>
</feature>
<evidence type="ECO:0000256" key="6">
    <source>
        <dbReference type="ARBA" id="ARBA00022748"/>
    </source>
</evidence>
<feature type="transmembrane region" description="Helical" evidence="11">
    <location>
        <begin position="96"/>
        <end position="114"/>
    </location>
</feature>
<dbReference type="OrthoDB" id="9761451at2"/>
<feature type="transmembrane region" description="Helical" evidence="11">
    <location>
        <begin position="425"/>
        <end position="443"/>
    </location>
</feature>
<evidence type="ECO:0000256" key="4">
    <source>
        <dbReference type="ARBA" id="ARBA00022519"/>
    </source>
</evidence>
<evidence type="ECO:0000313" key="15">
    <source>
        <dbReference type="Proteomes" id="UP000272778"/>
    </source>
</evidence>
<evidence type="ECO:0000256" key="8">
    <source>
        <dbReference type="ARBA" id="ARBA00023136"/>
    </source>
</evidence>
<keyword evidence="6" id="KW-0201">Cytochrome c-type biogenesis</keyword>
<comment type="function">
    <text evidence="9">Required for the biogenesis of c-type cytochromes. Possible subunit of a heme lyase.</text>
</comment>
<feature type="transmembrane region" description="Helical" evidence="11">
    <location>
        <begin position="121"/>
        <end position="142"/>
    </location>
</feature>
<dbReference type="InterPro" id="IPR003568">
    <property type="entry name" value="Cyt_c_biogenesis_CcmF"/>
</dbReference>
<dbReference type="GO" id="GO:0017004">
    <property type="term" value="P:cytochrome complex assembly"/>
    <property type="evidence" value="ECO:0007669"/>
    <property type="project" value="UniProtKB-KW"/>
</dbReference>
<evidence type="ECO:0000256" key="2">
    <source>
        <dbReference type="ARBA" id="ARBA00009186"/>
    </source>
</evidence>
<evidence type="ECO:0000256" key="1">
    <source>
        <dbReference type="ARBA" id="ARBA00004429"/>
    </source>
</evidence>
<dbReference type="RefSeq" id="WP_124152887.1">
    <property type="nucleotide sequence ID" value="NZ_RQIS01000016.1"/>
</dbReference>
<evidence type="ECO:0000256" key="10">
    <source>
        <dbReference type="SAM" id="MobiDB-lite"/>
    </source>
</evidence>
<keyword evidence="4" id="KW-0997">Cell inner membrane</keyword>
<name>A0A3N6MHL2_9BURK</name>
<dbReference type="AlphaFoldDB" id="A0A3N6MHL2"/>
<evidence type="ECO:0000313" key="14">
    <source>
        <dbReference type="EMBL" id="RQH03634.1"/>
    </source>
</evidence>
<dbReference type="InterPro" id="IPR002541">
    <property type="entry name" value="Cyt_c_assembly"/>
</dbReference>
<keyword evidence="15" id="KW-1185">Reference proteome</keyword>
<evidence type="ECO:0000256" key="9">
    <source>
        <dbReference type="ARBA" id="ARBA00037230"/>
    </source>
</evidence>
<evidence type="ECO:0000256" key="3">
    <source>
        <dbReference type="ARBA" id="ARBA00022475"/>
    </source>
</evidence>
<feature type="transmembrane region" description="Helical" evidence="11">
    <location>
        <begin position="449"/>
        <end position="469"/>
    </location>
</feature>
<dbReference type="GO" id="GO:0020037">
    <property type="term" value="F:heme binding"/>
    <property type="evidence" value="ECO:0007669"/>
    <property type="project" value="InterPro"/>
</dbReference>
<accession>A0A3N6MHL2</accession>
<dbReference type="InterPro" id="IPR032523">
    <property type="entry name" value="CcmF_C"/>
</dbReference>
<keyword evidence="7 11" id="KW-1133">Transmembrane helix</keyword>